<sequence length="329" mass="38627">MDLLRFPLVVLVDVFKNMDFKELFLISLLSKRARDTLKVTSMSSEFSFNLSNSLKIQIETYTRNSSIPVKDYRVRDESMRLSLRSVGLILHDEPAQKQLLLANHMFDTFKCSFISITFFDEAVPSTAWELMKMINQRKLYIKSFSYYANAESSEFIPRILDECTEVTDSIFISAFFPDDFVYTPSRPFKAKKIRVWKTTNWFNLENFMSSPRVIVEIGKSSKRTAETYDSFFTKWMDSDVPLQKLTFYFIEENDYQTIIDALDKQGTVRRVEADWFEVTRRNGSEFFYHTFAGFIKICTKQAYLEKVRKDGERAAARQIAIDHQALEQQ</sequence>
<feature type="domain" description="F-box" evidence="1">
    <location>
        <begin position="1"/>
        <end position="46"/>
    </location>
</feature>
<dbReference type="AlphaFoldDB" id="A0A1I7UTK9"/>
<evidence type="ECO:0000259" key="1">
    <source>
        <dbReference type="PROSITE" id="PS50181"/>
    </source>
</evidence>
<name>A0A1I7UTK9_9PELO</name>
<protein>
    <submittedName>
        <fullName evidence="3">F-box domain-containing protein</fullName>
    </submittedName>
</protein>
<dbReference type="PANTHER" id="PTHR21503">
    <property type="entry name" value="F-BOX-CONTAINING HYPOTHETICAL PROTEIN C.ELEGANS"/>
    <property type="match status" value="1"/>
</dbReference>
<dbReference type="InterPro" id="IPR001810">
    <property type="entry name" value="F-box_dom"/>
</dbReference>
<dbReference type="WBParaSite" id="Csp11.Scaffold630.g19218.t1">
    <property type="protein sequence ID" value="Csp11.Scaffold630.g19218.t1"/>
    <property type="gene ID" value="Csp11.Scaffold630.g19218"/>
</dbReference>
<dbReference type="eggNOG" id="ENOG502TKI0">
    <property type="taxonomic scope" value="Eukaryota"/>
</dbReference>
<accession>A0A1I7UTK9</accession>
<evidence type="ECO:0000313" key="2">
    <source>
        <dbReference type="Proteomes" id="UP000095282"/>
    </source>
</evidence>
<evidence type="ECO:0000313" key="3">
    <source>
        <dbReference type="WBParaSite" id="Csp11.Scaffold630.g19218.t1"/>
    </source>
</evidence>
<dbReference type="Proteomes" id="UP000095282">
    <property type="component" value="Unplaced"/>
</dbReference>
<reference evidence="3" key="1">
    <citation type="submission" date="2016-11" db="UniProtKB">
        <authorList>
            <consortium name="WormBaseParasite"/>
        </authorList>
    </citation>
    <scope>IDENTIFICATION</scope>
</reference>
<dbReference type="Pfam" id="PF00646">
    <property type="entry name" value="F-box"/>
    <property type="match status" value="1"/>
</dbReference>
<keyword evidence="2" id="KW-1185">Reference proteome</keyword>
<organism evidence="2 3">
    <name type="scientific">Caenorhabditis tropicalis</name>
    <dbReference type="NCBI Taxonomy" id="1561998"/>
    <lineage>
        <taxon>Eukaryota</taxon>
        <taxon>Metazoa</taxon>
        <taxon>Ecdysozoa</taxon>
        <taxon>Nematoda</taxon>
        <taxon>Chromadorea</taxon>
        <taxon>Rhabditida</taxon>
        <taxon>Rhabditina</taxon>
        <taxon>Rhabditomorpha</taxon>
        <taxon>Rhabditoidea</taxon>
        <taxon>Rhabditidae</taxon>
        <taxon>Peloderinae</taxon>
        <taxon>Caenorhabditis</taxon>
    </lineage>
</organism>
<proteinExistence type="predicted"/>
<dbReference type="PROSITE" id="PS50181">
    <property type="entry name" value="FBOX"/>
    <property type="match status" value="1"/>
</dbReference>